<dbReference type="AlphaFoldDB" id="A0A813SGP5"/>
<evidence type="ECO:0000256" key="7">
    <source>
        <dbReference type="ARBA" id="ARBA00023224"/>
    </source>
</evidence>
<keyword evidence="4" id="KW-0297">G-protein coupled receptor</keyword>
<evidence type="ECO:0000256" key="3">
    <source>
        <dbReference type="ARBA" id="ARBA00022989"/>
    </source>
</evidence>
<evidence type="ECO:0000256" key="2">
    <source>
        <dbReference type="ARBA" id="ARBA00022692"/>
    </source>
</evidence>
<reference evidence="10" key="1">
    <citation type="submission" date="2021-02" db="EMBL/GenBank/DDBJ databases">
        <authorList>
            <person name="Nowell W R."/>
        </authorList>
    </citation>
    <scope>NUCLEOTIDE SEQUENCE</scope>
</reference>
<keyword evidence="3 8" id="KW-1133">Transmembrane helix</keyword>
<dbReference type="Gene3D" id="1.20.1070.10">
    <property type="entry name" value="Rhodopsin 7-helix transmembrane proteins"/>
    <property type="match status" value="1"/>
</dbReference>
<name>A0A813SGP5_9BILA</name>
<dbReference type="EMBL" id="CAJNOG010000028">
    <property type="protein sequence ID" value="CAF0794877.1"/>
    <property type="molecule type" value="Genomic_DNA"/>
</dbReference>
<dbReference type="PANTHER" id="PTHR24243">
    <property type="entry name" value="G-PROTEIN COUPLED RECEPTOR"/>
    <property type="match status" value="1"/>
</dbReference>
<feature type="transmembrane region" description="Helical" evidence="8">
    <location>
        <begin position="272"/>
        <end position="296"/>
    </location>
</feature>
<evidence type="ECO:0000259" key="9">
    <source>
        <dbReference type="PROSITE" id="PS50262"/>
    </source>
</evidence>
<evidence type="ECO:0000313" key="11">
    <source>
        <dbReference type="EMBL" id="CAF3652637.1"/>
    </source>
</evidence>
<dbReference type="Pfam" id="PF00001">
    <property type="entry name" value="7tm_1"/>
    <property type="match status" value="1"/>
</dbReference>
<feature type="transmembrane region" description="Helical" evidence="8">
    <location>
        <begin position="229"/>
        <end position="252"/>
    </location>
</feature>
<dbReference type="PROSITE" id="PS50262">
    <property type="entry name" value="G_PROTEIN_RECEP_F1_2"/>
    <property type="match status" value="1"/>
</dbReference>
<evidence type="ECO:0000313" key="12">
    <source>
        <dbReference type="Proteomes" id="UP000663845"/>
    </source>
</evidence>
<dbReference type="Proteomes" id="UP000663845">
    <property type="component" value="Unassembled WGS sequence"/>
</dbReference>
<evidence type="ECO:0000256" key="5">
    <source>
        <dbReference type="ARBA" id="ARBA00023136"/>
    </source>
</evidence>
<evidence type="ECO:0000313" key="10">
    <source>
        <dbReference type="EMBL" id="CAF0794877.1"/>
    </source>
</evidence>
<dbReference type="InterPro" id="IPR017452">
    <property type="entry name" value="GPCR_Rhodpsn_7TM"/>
</dbReference>
<keyword evidence="7" id="KW-0807">Transducer</keyword>
<organism evidence="10 12">
    <name type="scientific">Adineta steineri</name>
    <dbReference type="NCBI Taxonomy" id="433720"/>
    <lineage>
        <taxon>Eukaryota</taxon>
        <taxon>Metazoa</taxon>
        <taxon>Spiralia</taxon>
        <taxon>Gnathifera</taxon>
        <taxon>Rotifera</taxon>
        <taxon>Eurotatoria</taxon>
        <taxon>Bdelloidea</taxon>
        <taxon>Adinetida</taxon>
        <taxon>Adinetidae</taxon>
        <taxon>Adineta</taxon>
    </lineage>
</organism>
<dbReference type="InterPro" id="IPR000276">
    <property type="entry name" value="GPCR_Rhodpsn"/>
</dbReference>
<accession>A0A813SGP5</accession>
<keyword evidence="2 8" id="KW-0812">Transmembrane</keyword>
<keyword evidence="6" id="KW-0675">Receptor</keyword>
<feature type="transmembrane region" description="Helical" evidence="8">
    <location>
        <begin position="130"/>
        <end position="149"/>
    </location>
</feature>
<sequence>MTLDDKLDFVQHILTRYILTICFIFGLIGNLLNIIIFCRKHLRKNSCSVYFITTSIFNLLVICLGIIPIVVTSYSSYDYSSHSIIYCKFRGYIIHVLLMISRSSVALACIDRFALCSPNINIRVLNQRRVAIRLIVIACLLWFIIPIHIPVQVNIQMPGRRCGTSGTYSIVYAIYAAVVTTIPLIIMVVFSSLAIHHLKHIRSRVHADMSTPTMNIQSRLRIRKRDAQFTRILISEVIIYFFSTILFPIYSMYTAFTSTISKDANHMAIEGFLRYIAISFLIYVNSSSIFYIHLLASKAFRRECKQLFLQLYKRKQSNNVLIPLAVISNAREQ</sequence>
<proteinExistence type="predicted"/>
<feature type="transmembrane region" description="Helical" evidence="8">
    <location>
        <begin position="17"/>
        <end position="37"/>
    </location>
</feature>
<keyword evidence="5 8" id="KW-0472">Membrane</keyword>
<feature type="transmembrane region" description="Helical" evidence="8">
    <location>
        <begin position="49"/>
        <end position="71"/>
    </location>
</feature>
<evidence type="ECO:0000256" key="4">
    <source>
        <dbReference type="ARBA" id="ARBA00023040"/>
    </source>
</evidence>
<gene>
    <name evidence="10" type="ORF">JYZ213_LOCUS4933</name>
    <name evidence="11" type="ORF">OXD698_LOCUS9110</name>
</gene>
<evidence type="ECO:0000256" key="6">
    <source>
        <dbReference type="ARBA" id="ARBA00023170"/>
    </source>
</evidence>
<evidence type="ECO:0000256" key="1">
    <source>
        <dbReference type="ARBA" id="ARBA00004141"/>
    </source>
</evidence>
<comment type="subcellular location">
    <subcellularLocation>
        <location evidence="1">Membrane</location>
        <topology evidence="1">Multi-pass membrane protein</topology>
    </subcellularLocation>
</comment>
<dbReference type="GO" id="GO:0016020">
    <property type="term" value="C:membrane"/>
    <property type="evidence" value="ECO:0007669"/>
    <property type="project" value="UniProtKB-SubCell"/>
</dbReference>
<protein>
    <recommendedName>
        <fullName evidence="9">G-protein coupled receptors family 1 profile domain-containing protein</fullName>
    </recommendedName>
</protein>
<dbReference type="EMBL" id="CAJOAZ010000455">
    <property type="protein sequence ID" value="CAF3652637.1"/>
    <property type="molecule type" value="Genomic_DNA"/>
</dbReference>
<evidence type="ECO:0000256" key="8">
    <source>
        <dbReference type="SAM" id="Phobius"/>
    </source>
</evidence>
<dbReference type="GO" id="GO:0004930">
    <property type="term" value="F:G protein-coupled receptor activity"/>
    <property type="evidence" value="ECO:0007669"/>
    <property type="project" value="UniProtKB-KW"/>
</dbReference>
<feature type="transmembrane region" description="Helical" evidence="8">
    <location>
        <begin position="169"/>
        <end position="195"/>
    </location>
</feature>
<comment type="caution">
    <text evidence="10">The sequence shown here is derived from an EMBL/GenBank/DDBJ whole genome shotgun (WGS) entry which is preliminary data.</text>
</comment>
<feature type="transmembrane region" description="Helical" evidence="8">
    <location>
        <begin position="91"/>
        <end position="110"/>
    </location>
</feature>
<dbReference type="PANTHER" id="PTHR24243:SF208">
    <property type="entry name" value="PYROKININ-1 RECEPTOR"/>
    <property type="match status" value="1"/>
</dbReference>
<feature type="domain" description="G-protein coupled receptors family 1 profile" evidence="9">
    <location>
        <begin position="29"/>
        <end position="293"/>
    </location>
</feature>
<dbReference type="Proteomes" id="UP000663844">
    <property type="component" value="Unassembled WGS sequence"/>
</dbReference>
<dbReference type="SUPFAM" id="SSF81321">
    <property type="entry name" value="Family A G protein-coupled receptor-like"/>
    <property type="match status" value="1"/>
</dbReference>